<proteinExistence type="predicted"/>
<evidence type="ECO:0000313" key="2">
    <source>
        <dbReference type="Proteomes" id="UP000032046"/>
    </source>
</evidence>
<accession>A0A0D0IYC2</accession>
<dbReference type="Proteomes" id="UP000032046">
    <property type="component" value="Unassembled WGS sequence"/>
</dbReference>
<reference evidence="1 2" key="1">
    <citation type="submission" date="2015-01" db="EMBL/GenBank/DDBJ databases">
        <title>Comparative genomics of non-oral Prevotella species.</title>
        <authorList>
            <person name="Accetto T."/>
            <person name="Nograsek B."/>
            <person name="Avgustin G."/>
        </authorList>
    </citation>
    <scope>NUCLEOTIDE SEQUENCE [LARGE SCALE GENOMIC DNA]</scope>
    <source>
        <strain evidence="1 2">P5-119</strain>
    </source>
</reference>
<dbReference type="STRING" id="1602171.ST44_01620"/>
<dbReference type="AlphaFoldDB" id="A0A0D0IYC2"/>
<dbReference type="InterPro" id="IPR026444">
    <property type="entry name" value="Secre_tail"/>
</dbReference>
<organism evidence="1 2">
    <name type="scientific">Prevotella pectinovora</name>
    <dbReference type="NCBI Taxonomy" id="1602169"/>
    <lineage>
        <taxon>Bacteria</taxon>
        <taxon>Pseudomonadati</taxon>
        <taxon>Bacteroidota</taxon>
        <taxon>Bacteroidia</taxon>
        <taxon>Bacteroidales</taxon>
        <taxon>Prevotellaceae</taxon>
        <taxon>Prevotella</taxon>
    </lineage>
</organism>
<gene>
    <name evidence="1" type="ORF">ST44_01620</name>
</gene>
<comment type="caution">
    <text evidence="1">The sequence shown here is derived from an EMBL/GenBank/DDBJ whole genome shotgun (WGS) entry which is preliminary data.</text>
</comment>
<dbReference type="NCBIfam" id="TIGR04183">
    <property type="entry name" value="Por_Secre_tail"/>
    <property type="match status" value="1"/>
</dbReference>
<name>A0A0D0IYC2_9BACT</name>
<dbReference type="EMBL" id="JXQK01000018">
    <property type="protein sequence ID" value="KIP64635.1"/>
    <property type="molecule type" value="Genomic_DNA"/>
</dbReference>
<keyword evidence="2" id="KW-1185">Reference proteome</keyword>
<protein>
    <submittedName>
        <fullName evidence="1">Contig18, whole genome shotgun sequence</fullName>
    </submittedName>
</protein>
<evidence type="ECO:0000313" key="1">
    <source>
        <dbReference type="EMBL" id="KIP64635.1"/>
    </source>
</evidence>
<sequence length="135" mass="14364">MSLCLSANADVVQTLTINGQTVEKTVTQLTFSGDNVVLHFEGSEESYALDDVVLDFSDVSSINSINTFMLNGLVDGRLDISGLAAGTPVAVFDISGEKIASLRAGEETTQVNVGDFRSGVYILKAGTQIVKFVKR</sequence>